<feature type="compositionally biased region" description="Gly residues" evidence="1">
    <location>
        <begin position="33"/>
        <end position="45"/>
    </location>
</feature>
<protein>
    <submittedName>
        <fullName evidence="2">Uncharacterized protein</fullName>
    </submittedName>
</protein>
<proteinExistence type="predicted"/>
<dbReference type="EMBL" id="JAHHUM010002099">
    <property type="protein sequence ID" value="KAK5606197.1"/>
    <property type="molecule type" value="Genomic_DNA"/>
</dbReference>
<sequence>MIRTEEESSVSGAGAGARQTSLVEFFCDAGRHYPGGPGDGPGHTGGTMSLGWLGTSWAPPEELEEVSGEKDVWVSLLSLLPPRPGSDKAEDDEYEYGPIKGLSCVP</sequence>
<gene>
    <name evidence="2" type="ORF">CRENBAI_025552</name>
</gene>
<reference evidence="2 3" key="1">
    <citation type="submission" date="2021-06" db="EMBL/GenBank/DDBJ databases">
        <authorList>
            <person name="Palmer J.M."/>
        </authorList>
    </citation>
    <scope>NUCLEOTIDE SEQUENCE [LARGE SCALE GENOMIC DNA]</scope>
    <source>
        <strain evidence="2 3">MEX-2019</strain>
        <tissue evidence="2">Muscle</tissue>
    </source>
</reference>
<dbReference type="Proteomes" id="UP001311232">
    <property type="component" value="Unassembled WGS sequence"/>
</dbReference>
<comment type="caution">
    <text evidence="2">The sequence shown here is derived from an EMBL/GenBank/DDBJ whole genome shotgun (WGS) entry which is preliminary data.</text>
</comment>
<organism evidence="2 3">
    <name type="scientific">Crenichthys baileyi</name>
    <name type="common">White River springfish</name>
    <dbReference type="NCBI Taxonomy" id="28760"/>
    <lineage>
        <taxon>Eukaryota</taxon>
        <taxon>Metazoa</taxon>
        <taxon>Chordata</taxon>
        <taxon>Craniata</taxon>
        <taxon>Vertebrata</taxon>
        <taxon>Euteleostomi</taxon>
        <taxon>Actinopterygii</taxon>
        <taxon>Neopterygii</taxon>
        <taxon>Teleostei</taxon>
        <taxon>Neoteleostei</taxon>
        <taxon>Acanthomorphata</taxon>
        <taxon>Ovalentaria</taxon>
        <taxon>Atherinomorphae</taxon>
        <taxon>Cyprinodontiformes</taxon>
        <taxon>Goodeidae</taxon>
        <taxon>Crenichthys</taxon>
    </lineage>
</organism>
<evidence type="ECO:0000256" key="1">
    <source>
        <dbReference type="SAM" id="MobiDB-lite"/>
    </source>
</evidence>
<feature type="region of interest" description="Disordered" evidence="1">
    <location>
        <begin position="32"/>
        <end position="53"/>
    </location>
</feature>
<name>A0AAV9RCK2_9TELE</name>
<feature type="region of interest" description="Disordered" evidence="1">
    <location>
        <begin position="80"/>
        <end position="106"/>
    </location>
</feature>
<dbReference type="AlphaFoldDB" id="A0AAV9RCK2"/>
<keyword evidence="3" id="KW-1185">Reference proteome</keyword>
<evidence type="ECO:0000313" key="3">
    <source>
        <dbReference type="Proteomes" id="UP001311232"/>
    </source>
</evidence>
<accession>A0AAV9RCK2</accession>
<evidence type="ECO:0000313" key="2">
    <source>
        <dbReference type="EMBL" id="KAK5606197.1"/>
    </source>
</evidence>